<protein>
    <submittedName>
        <fullName evidence="2">Uncharacterized protein</fullName>
    </submittedName>
</protein>
<feature type="transmembrane region" description="Helical" evidence="1">
    <location>
        <begin position="40"/>
        <end position="62"/>
    </location>
</feature>
<dbReference type="Proteomes" id="UP000198942">
    <property type="component" value="Unassembled WGS sequence"/>
</dbReference>
<dbReference type="AlphaFoldDB" id="A0A1H8HU07"/>
<dbReference type="EMBL" id="FOCL01000003">
    <property type="protein sequence ID" value="SEN59790.1"/>
    <property type="molecule type" value="Genomic_DNA"/>
</dbReference>
<name>A0A1H8HU07_9SPHI</name>
<gene>
    <name evidence="2" type="ORF">SAMN05192574_103634</name>
</gene>
<reference evidence="3" key="1">
    <citation type="submission" date="2016-10" db="EMBL/GenBank/DDBJ databases">
        <authorList>
            <person name="Varghese N."/>
            <person name="Submissions S."/>
        </authorList>
    </citation>
    <scope>NUCLEOTIDE SEQUENCE [LARGE SCALE GENOMIC DNA]</scope>
    <source>
        <strain evidence="3">Gh-48</strain>
    </source>
</reference>
<dbReference type="STRING" id="551995.SAMN05192574_103634"/>
<keyword evidence="1" id="KW-0472">Membrane</keyword>
<keyword evidence="1" id="KW-1133">Transmembrane helix</keyword>
<organism evidence="2 3">
    <name type="scientific">Mucilaginibacter gossypiicola</name>
    <dbReference type="NCBI Taxonomy" id="551995"/>
    <lineage>
        <taxon>Bacteria</taxon>
        <taxon>Pseudomonadati</taxon>
        <taxon>Bacteroidota</taxon>
        <taxon>Sphingobacteriia</taxon>
        <taxon>Sphingobacteriales</taxon>
        <taxon>Sphingobacteriaceae</taxon>
        <taxon>Mucilaginibacter</taxon>
    </lineage>
</organism>
<feature type="transmembrane region" description="Helical" evidence="1">
    <location>
        <begin position="94"/>
        <end position="112"/>
    </location>
</feature>
<accession>A0A1H8HU07</accession>
<feature type="transmembrane region" description="Helical" evidence="1">
    <location>
        <begin position="69"/>
        <end position="88"/>
    </location>
</feature>
<dbReference type="OrthoDB" id="798713at2"/>
<keyword evidence="3" id="KW-1185">Reference proteome</keyword>
<evidence type="ECO:0000313" key="2">
    <source>
        <dbReference type="EMBL" id="SEN59790.1"/>
    </source>
</evidence>
<keyword evidence="1" id="KW-0812">Transmembrane</keyword>
<dbReference type="RefSeq" id="WP_143065168.1">
    <property type="nucleotide sequence ID" value="NZ_FOCL01000003.1"/>
</dbReference>
<sequence length="137" mass="14964">MKKFICFAVAFFTSVLMFTATGLFIKLNTGLMEPLVPAKFFVIVLYVLCALKFALLVIILMPGKPLLKLTGLGFIAADIAFLLLGNILSLTLSIPVSLVVVQALLLLFYMALQGRLWLYKGSAANHTIENELIASPI</sequence>
<evidence type="ECO:0000313" key="3">
    <source>
        <dbReference type="Proteomes" id="UP000198942"/>
    </source>
</evidence>
<evidence type="ECO:0000256" key="1">
    <source>
        <dbReference type="SAM" id="Phobius"/>
    </source>
</evidence>
<proteinExistence type="predicted"/>